<feature type="compositionally biased region" description="Basic and acidic residues" evidence="1">
    <location>
        <begin position="132"/>
        <end position="149"/>
    </location>
</feature>
<dbReference type="RefSeq" id="WP_281805355.1">
    <property type="nucleotide sequence ID" value="NZ_BSEC01000001.1"/>
</dbReference>
<keyword evidence="3" id="KW-1185">Reference proteome</keyword>
<gene>
    <name evidence="2" type="ORF">LMG27198_40190</name>
</gene>
<reference evidence="2" key="1">
    <citation type="journal article" date="2023" name="Int. J. Syst. Evol. Microbiol.">
        <title>Methylocystis iwaonis sp. nov., a type II methane-oxidizing bacterium from surface soil of a rice paddy field in Japan, and emended description of the genus Methylocystis (ex Whittenbury et al. 1970) Bowman et al. 1993.</title>
        <authorList>
            <person name="Kaise H."/>
            <person name="Sawadogo J.B."/>
            <person name="Alam M.S."/>
            <person name="Ueno C."/>
            <person name="Dianou D."/>
            <person name="Shinjo R."/>
            <person name="Asakawa S."/>
        </authorList>
    </citation>
    <scope>NUCLEOTIDE SEQUENCE</scope>
    <source>
        <strain evidence="2">LMG27198</strain>
    </source>
</reference>
<feature type="region of interest" description="Disordered" evidence="1">
    <location>
        <begin position="301"/>
        <end position="320"/>
    </location>
</feature>
<feature type="compositionally biased region" description="Basic and acidic residues" evidence="1">
    <location>
        <begin position="96"/>
        <end position="105"/>
    </location>
</feature>
<evidence type="ECO:0008006" key="4">
    <source>
        <dbReference type="Google" id="ProtNLM"/>
    </source>
</evidence>
<sequence length="320" mass="36118">MSNAAALSIVRLPRRQRFTSIDNRILSGGYLTLEAIGMLSHLLSRPDDWTVSIQQLATHFKCGRDKVQRIMNELRDAGHARLRAIREDGRLRGKRWEISEERDGSNEAAQAKATQDFRQPENPVVCEGSESLENRQPENRPVKRLKNEYNKIPPKSPSEVTPDTGPSFDEFERAYPFGDADPCQAMRYFRGLRSDDRRKVLAHAPGYVADRKARGLPVAAPQTYLRCRIWEAQLGIRNGDAGRTAARPRDAQSQGASMASRTGNSGIYQFPDGKWFLSDGTKNLAAWNDYERRSGIRNLSLYRPDPWPPGHGLSSYHRAA</sequence>
<feature type="region of interest" description="Disordered" evidence="1">
    <location>
        <begin position="241"/>
        <end position="263"/>
    </location>
</feature>
<proteinExistence type="predicted"/>
<evidence type="ECO:0000313" key="3">
    <source>
        <dbReference type="Proteomes" id="UP001144323"/>
    </source>
</evidence>
<dbReference type="Pfam" id="PF13730">
    <property type="entry name" value="HTH_36"/>
    <property type="match status" value="1"/>
</dbReference>
<evidence type="ECO:0000313" key="2">
    <source>
        <dbReference type="EMBL" id="GLI95027.1"/>
    </source>
</evidence>
<dbReference type="Proteomes" id="UP001144323">
    <property type="component" value="Unassembled WGS sequence"/>
</dbReference>
<name>A0A9W6GXX5_9HYPH</name>
<dbReference type="EMBL" id="BSEC01000001">
    <property type="protein sequence ID" value="GLI95027.1"/>
    <property type="molecule type" value="Genomic_DNA"/>
</dbReference>
<organism evidence="2 3">
    <name type="scientific">Methylocystis echinoides</name>
    <dbReference type="NCBI Taxonomy" id="29468"/>
    <lineage>
        <taxon>Bacteria</taxon>
        <taxon>Pseudomonadati</taxon>
        <taxon>Pseudomonadota</taxon>
        <taxon>Alphaproteobacteria</taxon>
        <taxon>Hyphomicrobiales</taxon>
        <taxon>Methylocystaceae</taxon>
        <taxon>Methylocystis</taxon>
    </lineage>
</organism>
<protein>
    <recommendedName>
        <fullName evidence="4">Helix-turn-helix domain-containing protein</fullName>
    </recommendedName>
</protein>
<feature type="compositionally biased region" description="Polar residues" evidence="1">
    <location>
        <begin position="251"/>
        <end position="263"/>
    </location>
</feature>
<feature type="region of interest" description="Disordered" evidence="1">
    <location>
        <begin position="96"/>
        <end position="165"/>
    </location>
</feature>
<accession>A0A9W6GXX5</accession>
<dbReference type="AlphaFoldDB" id="A0A9W6GXX5"/>
<evidence type="ECO:0000256" key="1">
    <source>
        <dbReference type="SAM" id="MobiDB-lite"/>
    </source>
</evidence>
<comment type="caution">
    <text evidence="2">The sequence shown here is derived from an EMBL/GenBank/DDBJ whole genome shotgun (WGS) entry which is preliminary data.</text>
</comment>